<keyword evidence="2" id="KW-1185">Reference proteome</keyword>
<protein>
    <recommendedName>
        <fullName evidence="3">Lipoprotein</fullName>
    </recommendedName>
</protein>
<reference evidence="2" key="1">
    <citation type="journal article" date="2019" name="Int. J. Syst. Evol. Microbiol.">
        <title>The Global Catalogue of Microorganisms (GCM) 10K type strain sequencing project: providing services to taxonomists for standard genome sequencing and annotation.</title>
        <authorList>
            <consortium name="The Broad Institute Genomics Platform"/>
            <consortium name="The Broad Institute Genome Sequencing Center for Infectious Disease"/>
            <person name="Wu L."/>
            <person name="Ma J."/>
        </authorList>
    </citation>
    <scope>NUCLEOTIDE SEQUENCE [LARGE SCALE GENOMIC DNA]</scope>
    <source>
        <strain evidence="2">CECT 8010</strain>
    </source>
</reference>
<dbReference type="PROSITE" id="PS51257">
    <property type="entry name" value="PROKAR_LIPOPROTEIN"/>
    <property type="match status" value="1"/>
</dbReference>
<evidence type="ECO:0008006" key="3">
    <source>
        <dbReference type="Google" id="ProtNLM"/>
    </source>
</evidence>
<accession>A0ABV8PZ01</accession>
<sequence>MKQNVLLLLLMSIFSIYSCKNNSTKVEPNNTDTTHFFSIANFFTSEIKTLETTPYPIYQIISKPNGTKDSSAIDKTLFALLAKQFIACDISDSVQKQAYKEVAFNDNSTKSITLNYSTSKKDLPIQSIDVLFDEETNHVRRVFIRKILNNKDSSTTVLYSWKANMSFTITKSVIKKDGTKYTEQQYVNWNDSN</sequence>
<comment type="caution">
    <text evidence="1">The sequence shown here is derived from an EMBL/GenBank/DDBJ whole genome shotgun (WGS) entry which is preliminary data.</text>
</comment>
<proteinExistence type="predicted"/>
<evidence type="ECO:0000313" key="2">
    <source>
        <dbReference type="Proteomes" id="UP001595906"/>
    </source>
</evidence>
<name>A0ABV8PZ01_9BACT</name>
<organism evidence="1 2">
    <name type="scientific">Parasediminibacterium paludis</name>
    <dbReference type="NCBI Taxonomy" id="908966"/>
    <lineage>
        <taxon>Bacteria</taxon>
        <taxon>Pseudomonadati</taxon>
        <taxon>Bacteroidota</taxon>
        <taxon>Chitinophagia</taxon>
        <taxon>Chitinophagales</taxon>
        <taxon>Chitinophagaceae</taxon>
        <taxon>Parasediminibacterium</taxon>
    </lineage>
</organism>
<dbReference type="RefSeq" id="WP_379013741.1">
    <property type="nucleotide sequence ID" value="NZ_JBHSDC010000016.1"/>
</dbReference>
<evidence type="ECO:0000313" key="1">
    <source>
        <dbReference type="EMBL" id="MFC4232045.1"/>
    </source>
</evidence>
<dbReference type="EMBL" id="JBHSDC010000016">
    <property type="protein sequence ID" value="MFC4232045.1"/>
    <property type="molecule type" value="Genomic_DNA"/>
</dbReference>
<gene>
    <name evidence="1" type="ORF">ACFOW1_09090</name>
</gene>
<dbReference type="Proteomes" id="UP001595906">
    <property type="component" value="Unassembled WGS sequence"/>
</dbReference>